<dbReference type="RefSeq" id="WP_377775032.1">
    <property type="nucleotide sequence ID" value="NZ_JBHUHO010000047.1"/>
</dbReference>
<dbReference type="InterPro" id="IPR036779">
    <property type="entry name" value="LysM_dom_sf"/>
</dbReference>
<dbReference type="SMART" id="SM00257">
    <property type="entry name" value="LysM"/>
    <property type="match status" value="1"/>
</dbReference>
<gene>
    <name evidence="3" type="ORF">ACFSJH_18730</name>
</gene>
<feature type="domain" description="LysM" evidence="2">
    <location>
        <begin position="74"/>
        <end position="124"/>
    </location>
</feature>
<dbReference type="EMBL" id="JBHUHO010000047">
    <property type="protein sequence ID" value="MFD2117770.1"/>
    <property type="molecule type" value="Genomic_DNA"/>
</dbReference>
<reference evidence="4" key="1">
    <citation type="journal article" date="2019" name="Int. J. Syst. Evol. Microbiol.">
        <title>The Global Catalogue of Microorganisms (GCM) 10K type strain sequencing project: providing services to taxonomists for standard genome sequencing and annotation.</title>
        <authorList>
            <consortium name="The Broad Institute Genomics Platform"/>
            <consortium name="The Broad Institute Genome Sequencing Center for Infectious Disease"/>
            <person name="Wu L."/>
            <person name="Ma J."/>
        </authorList>
    </citation>
    <scope>NUCLEOTIDE SEQUENCE [LARGE SCALE GENOMIC DNA]</scope>
    <source>
        <strain evidence="4">GH52</strain>
    </source>
</reference>
<evidence type="ECO:0000259" key="2">
    <source>
        <dbReference type="PROSITE" id="PS51782"/>
    </source>
</evidence>
<keyword evidence="1" id="KW-0472">Membrane</keyword>
<keyword evidence="1" id="KW-0812">Transmembrane</keyword>
<evidence type="ECO:0000256" key="1">
    <source>
        <dbReference type="SAM" id="Phobius"/>
    </source>
</evidence>
<dbReference type="Pfam" id="PF01476">
    <property type="entry name" value="LysM"/>
    <property type="match status" value="1"/>
</dbReference>
<dbReference type="InterPro" id="IPR018392">
    <property type="entry name" value="LysM"/>
</dbReference>
<dbReference type="Gene3D" id="3.10.350.10">
    <property type="entry name" value="LysM domain"/>
    <property type="match status" value="1"/>
</dbReference>
<dbReference type="Proteomes" id="UP001597362">
    <property type="component" value="Unassembled WGS sequence"/>
</dbReference>
<dbReference type="CDD" id="cd00118">
    <property type="entry name" value="LysM"/>
    <property type="match status" value="1"/>
</dbReference>
<dbReference type="SUPFAM" id="SSF54106">
    <property type="entry name" value="LysM domain"/>
    <property type="match status" value="1"/>
</dbReference>
<proteinExistence type="predicted"/>
<keyword evidence="4" id="KW-1185">Reference proteome</keyword>
<evidence type="ECO:0000313" key="4">
    <source>
        <dbReference type="Proteomes" id="UP001597362"/>
    </source>
</evidence>
<sequence>MYIHTSSYKSIYGDNRTEESRKYSNKVRYIKEFTRLQSKVVINIIVLTLFLSISVLVTINASDQYSDQPQVGEYVVFATAGDTLWSIAQQYGPNNKDVRQLIHKIKDRNLLTSSEILIGQRLIIPKF</sequence>
<organism evidence="3 4">
    <name type="scientific">Paenibacillus yanchengensis</name>
    <dbReference type="NCBI Taxonomy" id="2035833"/>
    <lineage>
        <taxon>Bacteria</taxon>
        <taxon>Bacillati</taxon>
        <taxon>Bacillota</taxon>
        <taxon>Bacilli</taxon>
        <taxon>Bacillales</taxon>
        <taxon>Paenibacillaceae</taxon>
        <taxon>Paenibacillus</taxon>
    </lineage>
</organism>
<dbReference type="PROSITE" id="PS51782">
    <property type="entry name" value="LYSM"/>
    <property type="match status" value="1"/>
</dbReference>
<accession>A0ABW4YQ18</accession>
<name>A0ABW4YQ18_9BACL</name>
<comment type="caution">
    <text evidence="3">The sequence shown here is derived from an EMBL/GenBank/DDBJ whole genome shotgun (WGS) entry which is preliminary data.</text>
</comment>
<keyword evidence="1" id="KW-1133">Transmembrane helix</keyword>
<feature type="transmembrane region" description="Helical" evidence="1">
    <location>
        <begin position="40"/>
        <end position="59"/>
    </location>
</feature>
<evidence type="ECO:0000313" key="3">
    <source>
        <dbReference type="EMBL" id="MFD2117770.1"/>
    </source>
</evidence>
<protein>
    <submittedName>
        <fullName evidence="3">LysM peptidoglycan-binding domain-containing protein</fullName>
    </submittedName>
</protein>